<dbReference type="RefSeq" id="WP_179803251.1">
    <property type="nucleotide sequence ID" value="NZ_JACCCQ010000001.1"/>
</dbReference>
<feature type="transmembrane region" description="Helical" evidence="2">
    <location>
        <begin position="523"/>
        <end position="543"/>
    </location>
</feature>
<proteinExistence type="predicted"/>
<dbReference type="SUPFAM" id="SSF53474">
    <property type="entry name" value="alpha/beta-Hydrolases"/>
    <property type="match status" value="1"/>
</dbReference>
<feature type="compositionally biased region" description="Basic and acidic residues" evidence="1">
    <location>
        <begin position="691"/>
        <end position="700"/>
    </location>
</feature>
<accession>A0ABX2RKQ8</accession>
<sequence length="741" mass="79149">MSVRVTELRVHGVSGDDADAMLDRPLVVRVAGDRNAGFYRPRPEYGDTPGPGGVTLEAYHWSNLTAGTAVRTLSLVLLLPFMLSNLAIWMLPNAPPSRSGVAAKALCRLLAATITAMVALAFVGVSLDLIAWQCASYPPCMEGRPYLSWLGGVPPGQRLALLALTPIAVIGLAWWLSSRSWQASEPFTPAAVRPEGNQLDAPGYWAGKPLLVRLRSIHIAVALATVDASLLTALAPLDVAVTGHALLAAALTLLVACIVLLCMPETTDRGSQGARMETTARAVRAVAGGLTALCLGYAATRPAEPPVTGPLPGYEFVVAWIFLGQAALLIALGAVVLWQRQGRPDARSLLGDLDAPAVIAVAIGLALAFTAGLVYRVADFLDRGSLPSPVRPLPAYAPQLQPPVSYRWLVLGFGAAVLLTILVELCWSRLTLPRRRQAAAEVVAHDFPDAPAQAKPRLRDVRDAVAKARVTEGLRPMRAAYPLVALLSLGSAGFALAGIAPGQLAARLAGEQARAVVDLATDLGAYLVGFFVVGLAVAGLLAYRSPAMRLVGVLWDLATFWPRAAHPFAPPSYAERVVPDLVRRTRYLAEQGGVLLSGHSHGSALLAATILQLPPETLRRVALLTYGSPLHPIYARLFPAYVNDDTLREVGDRVSWRWLNLWRDTDPIGGWIFSPHRLGAQPAVNGPPGGVDRRLRDPRDVTLAPSDTVPPPIEGHSRYQADDRFDAAVREQVARLDAVYP</sequence>
<feature type="transmembrane region" description="Helical" evidence="2">
    <location>
        <begin position="217"/>
        <end position="237"/>
    </location>
</feature>
<feature type="transmembrane region" description="Helical" evidence="2">
    <location>
        <begin position="69"/>
        <end position="88"/>
    </location>
</feature>
<feature type="transmembrane region" description="Helical" evidence="2">
    <location>
        <begin position="109"/>
        <end position="132"/>
    </location>
</feature>
<evidence type="ECO:0000313" key="4">
    <source>
        <dbReference type="Proteomes" id="UP000631553"/>
    </source>
</evidence>
<dbReference type="EMBL" id="JACCCQ010000001">
    <property type="protein sequence ID" value="NYF57095.1"/>
    <property type="molecule type" value="Genomic_DNA"/>
</dbReference>
<feature type="transmembrane region" description="Helical" evidence="2">
    <location>
        <begin position="406"/>
        <end position="427"/>
    </location>
</feature>
<feature type="transmembrane region" description="Helical" evidence="2">
    <location>
        <begin position="319"/>
        <end position="338"/>
    </location>
</feature>
<comment type="caution">
    <text evidence="3">The sequence shown here is derived from an EMBL/GenBank/DDBJ whole genome shotgun (WGS) entry which is preliminary data.</text>
</comment>
<organism evidence="3 4">
    <name type="scientific">Micromonospora purpureochromogenes</name>
    <dbReference type="NCBI Taxonomy" id="47872"/>
    <lineage>
        <taxon>Bacteria</taxon>
        <taxon>Bacillati</taxon>
        <taxon>Actinomycetota</taxon>
        <taxon>Actinomycetes</taxon>
        <taxon>Micromonosporales</taxon>
        <taxon>Micromonosporaceae</taxon>
        <taxon>Micromonospora</taxon>
    </lineage>
</organism>
<evidence type="ECO:0000256" key="2">
    <source>
        <dbReference type="SAM" id="Phobius"/>
    </source>
</evidence>
<evidence type="ECO:0000256" key="1">
    <source>
        <dbReference type="SAM" id="MobiDB-lite"/>
    </source>
</evidence>
<feature type="region of interest" description="Disordered" evidence="1">
    <location>
        <begin position="682"/>
        <end position="721"/>
    </location>
</feature>
<dbReference type="InterPro" id="IPR029058">
    <property type="entry name" value="AB_hydrolase_fold"/>
</dbReference>
<protein>
    <recommendedName>
        <fullName evidence="5">Integral membrane protein</fullName>
    </recommendedName>
</protein>
<gene>
    <name evidence="3" type="ORF">HDA35_002926</name>
</gene>
<reference evidence="3 4" key="1">
    <citation type="submission" date="2020-07" db="EMBL/GenBank/DDBJ databases">
        <title>Sequencing the genomes of 1000 actinobacteria strains.</title>
        <authorList>
            <person name="Klenk H.-P."/>
        </authorList>
    </citation>
    <scope>NUCLEOTIDE SEQUENCE [LARGE SCALE GENOMIC DNA]</scope>
    <source>
        <strain evidence="3 4">DSM 43814</strain>
    </source>
</reference>
<feature type="transmembrane region" description="Helical" evidence="2">
    <location>
        <begin position="243"/>
        <end position="262"/>
    </location>
</feature>
<keyword evidence="2" id="KW-0472">Membrane</keyword>
<evidence type="ECO:0000313" key="3">
    <source>
        <dbReference type="EMBL" id="NYF57095.1"/>
    </source>
</evidence>
<name>A0ABX2RKQ8_9ACTN</name>
<keyword evidence="2" id="KW-1133">Transmembrane helix</keyword>
<keyword evidence="2" id="KW-0812">Transmembrane</keyword>
<feature type="transmembrane region" description="Helical" evidence="2">
    <location>
        <begin position="159"/>
        <end position="176"/>
    </location>
</feature>
<dbReference type="Proteomes" id="UP000631553">
    <property type="component" value="Unassembled WGS sequence"/>
</dbReference>
<feature type="transmembrane region" description="Helical" evidence="2">
    <location>
        <begin position="479"/>
        <end position="503"/>
    </location>
</feature>
<feature type="transmembrane region" description="Helical" evidence="2">
    <location>
        <begin position="358"/>
        <end position="378"/>
    </location>
</feature>
<evidence type="ECO:0008006" key="5">
    <source>
        <dbReference type="Google" id="ProtNLM"/>
    </source>
</evidence>
<feature type="transmembrane region" description="Helical" evidence="2">
    <location>
        <begin position="282"/>
        <end position="299"/>
    </location>
</feature>
<keyword evidence="4" id="KW-1185">Reference proteome</keyword>